<keyword evidence="3" id="KW-0542">Nucleomorph</keyword>
<proteinExistence type="predicted"/>
<feature type="transmembrane region" description="Helical" evidence="1">
    <location>
        <begin position="79"/>
        <end position="96"/>
    </location>
</feature>
<protein>
    <submittedName>
        <fullName evidence="3">Uncharacterized protein</fullName>
    </submittedName>
</protein>
<dbReference type="EMBL" id="CP003681">
    <property type="protein sequence ID" value="AFP65455.1"/>
    <property type="molecule type" value="Genomic_DNA"/>
</dbReference>
<gene>
    <name evidence="2" type="ORF">CMESO_285</name>
    <name evidence="3" type="ORF">CMESO_495</name>
    <name evidence="4" type="ORF">CMESO_527</name>
</gene>
<evidence type="ECO:0000313" key="3">
    <source>
        <dbReference type="EMBL" id="AFP65639.1"/>
    </source>
</evidence>
<name>J7G3K7_9CRYP</name>
<evidence type="ECO:0000313" key="5">
    <source>
        <dbReference type="Proteomes" id="UP000243348"/>
    </source>
</evidence>
<dbReference type="EMBL" id="CP003682">
    <property type="protein sequence ID" value="AFP65639.1"/>
    <property type="molecule type" value="Genomic_DNA"/>
</dbReference>
<keyword evidence="1" id="KW-0812">Transmembrane</keyword>
<keyword evidence="1" id="KW-1133">Transmembrane helix</keyword>
<sequence>MFISLINMSSFQKKWKSRKKRINKEITRIGFMKLIKWGLYCVEIISIASAFGSIYDTLRLRVDTVVHCFAYDKANRCNWGILVCFLGLMTSMYSLTTSVFEEYMRIPEEMKFHETGGFLGFKIGLIFLARRWLYKWNTIKMEQKYINTFHNWYDFLMKIRRFNSMIGDDLRNVRQNLIRANTVQIITFIVVFPLQNKYVRRFLCQEMYPSAVETWKEIKDEWKNSTAPLNTRYSILKNFWEENYPFLIRPRRFIRELNEELFDDFF</sequence>
<dbReference type="EMBL" id="CP003682">
    <property type="protein sequence ID" value="AFP65671.1"/>
    <property type="molecule type" value="Genomic_DNA"/>
</dbReference>
<evidence type="ECO:0000256" key="1">
    <source>
        <dbReference type="SAM" id="Phobius"/>
    </source>
</evidence>
<keyword evidence="1" id="KW-0472">Membrane</keyword>
<reference evidence="3 5" key="1">
    <citation type="journal article" date="2012" name="Genome Biol. Evol.">
        <title>Nucleomorph genome sequence of the cryptophyte alga Chroomonas mesostigmatica CCMP1168 reveals lineage-specific gene loss and genome complexity.</title>
        <authorList>
            <person name="Moore C.E."/>
            <person name="Curtis B."/>
            <person name="Mills T."/>
            <person name="Tanifuji G."/>
            <person name="Archibald J.M."/>
        </authorList>
    </citation>
    <scope>NUCLEOTIDE SEQUENCE [LARGE SCALE GENOMIC DNA]</scope>
    <source>
        <strain evidence="3 5">CCMP1168</strain>
    </source>
</reference>
<organism evidence="3 5">
    <name type="scientific">Chroomonas mesostigmatica CCMP1168</name>
    <dbReference type="NCBI Taxonomy" id="1195612"/>
    <lineage>
        <taxon>Eukaryota</taxon>
        <taxon>Cryptophyceae</taxon>
        <taxon>Pyrenomonadales</taxon>
        <taxon>Chroomonadaceae</taxon>
        <taxon>Chroomonas</taxon>
    </lineage>
</organism>
<geneLocation type="nucleomorph" evidence="3"/>
<dbReference type="Proteomes" id="UP000243348">
    <property type="component" value="Nucleomorph 2"/>
</dbReference>
<accession>J7G3K7</accession>
<dbReference type="AlphaFoldDB" id="J7G3K7"/>
<evidence type="ECO:0000313" key="4">
    <source>
        <dbReference type="EMBL" id="AFP65671.1"/>
    </source>
</evidence>
<dbReference type="Proteomes" id="UP000243348">
    <property type="component" value="Nucleomorph 3"/>
</dbReference>
<feature type="transmembrane region" description="Helical" evidence="1">
    <location>
        <begin position="116"/>
        <end position="134"/>
    </location>
</feature>
<evidence type="ECO:0000313" key="2">
    <source>
        <dbReference type="EMBL" id="AFP65455.1"/>
    </source>
</evidence>